<evidence type="ECO:0000256" key="3">
    <source>
        <dbReference type="ARBA" id="ARBA00023159"/>
    </source>
</evidence>
<keyword evidence="5" id="KW-0539">Nucleus</keyword>
<dbReference type="PANTHER" id="PTHR10328:SF3">
    <property type="entry name" value="PROTEIN MAX"/>
    <property type="match status" value="1"/>
</dbReference>
<protein>
    <recommendedName>
        <fullName evidence="8">BHLH domain-containing protein</fullName>
    </recommendedName>
</protein>
<feature type="region of interest" description="Disordered" evidence="7">
    <location>
        <begin position="1"/>
        <end position="32"/>
    </location>
</feature>
<keyword evidence="2" id="KW-0238">DNA-binding</keyword>
<dbReference type="GO" id="GO:0045944">
    <property type="term" value="P:positive regulation of transcription by RNA polymerase II"/>
    <property type="evidence" value="ECO:0007669"/>
    <property type="project" value="TreeGrafter"/>
</dbReference>
<dbReference type="SMART" id="SM00353">
    <property type="entry name" value="HLH"/>
    <property type="match status" value="1"/>
</dbReference>
<dbReference type="GO" id="GO:0090575">
    <property type="term" value="C:RNA polymerase II transcription regulator complex"/>
    <property type="evidence" value="ECO:0007669"/>
    <property type="project" value="TreeGrafter"/>
</dbReference>
<dbReference type="PANTHER" id="PTHR10328">
    <property type="entry name" value="PROTEIN MAX MYC-ASSOCIATED FACTOR X"/>
    <property type="match status" value="1"/>
</dbReference>
<name>A0A1X2HNM6_SYNRA</name>
<feature type="compositionally biased region" description="Basic and acidic residues" evidence="7">
    <location>
        <begin position="22"/>
        <end position="32"/>
    </location>
</feature>
<dbReference type="PROSITE" id="PS50888">
    <property type="entry name" value="BHLH"/>
    <property type="match status" value="1"/>
</dbReference>
<evidence type="ECO:0000259" key="8">
    <source>
        <dbReference type="PROSITE" id="PS50888"/>
    </source>
</evidence>
<dbReference type="InterPro" id="IPR036638">
    <property type="entry name" value="HLH_DNA-bd_sf"/>
</dbReference>
<dbReference type="SUPFAM" id="SSF47459">
    <property type="entry name" value="HLH, helix-loop-helix DNA-binding domain"/>
    <property type="match status" value="1"/>
</dbReference>
<evidence type="ECO:0000313" key="9">
    <source>
        <dbReference type="EMBL" id="ORZ00948.1"/>
    </source>
</evidence>
<dbReference type="Pfam" id="PF00010">
    <property type="entry name" value="HLH"/>
    <property type="match status" value="1"/>
</dbReference>
<keyword evidence="3" id="KW-0010">Activator</keyword>
<comment type="caution">
    <text evidence="9">The sequence shown here is derived from an EMBL/GenBank/DDBJ whole genome shotgun (WGS) entry which is preliminary data.</text>
</comment>
<dbReference type="GO" id="GO:0003700">
    <property type="term" value="F:DNA-binding transcription factor activity"/>
    <property type="evidence" value="ECO:0007669"/>
    <property type="project" value="TreeGrafter"/>
</dbReference>
<evidence type="ECO:0000256" key="1">
    <source>
        <dbReference type="ARBA" id="ARBA00023015"/>
    </source>
</evidence>
<dbReference type="InParanoid" id="A0A1X2HNM6"/>
<organism evidence="9 10">
    <name type="scientific">Syncephalastrum racemosum</name>
    <name type="common">Filamentous fungus</name>
    <dbReference type="NCBI Taxonomy" id="13706"/>
    <lineage>
        <taxon>Eukaryota</taxon>
        <taxon>Fungi</taxon>
        <taxon>Fungi incertae sedis</taxon>
        <taxon>Mucoromycota</taxon>
        <taxon>Mucoromycotina</taxon>
        <taxon>Mucoromycetes</taxon>
        <taxon>Mucorales</taxon>
        <taxon>Syncephalastraceae</taxon>
        <taxon>Syncephalastrum</taxon>
    </lineage>
</organism>
<sequence length="238" mass="26968">MLDSPMAAATAGMASPSKKQQSKAERRAEHNAIERARRESLNSKFQQLAHALPNLQNDRRPSKGTIIERTLEYVKNTTQKDERYKHHIRQLRKENQMLRKQLKHEREMEARCQSSCSSIKSDIDDASFASMTPTPTDTTSGMYHLQHAPSQQHQSPAEVFSMGSGTSPYYEDPSDDDYSAHGDTDPIDVANAICPPVSFSQQYTNMVYMGDYMKAPVSMPPLSSDYHEVKIDMPRQQQ</sequence>
<dbReference type="EMBL" id="MCGN01000002">
    <property type="protein sequence ID" value="ORZ00948.1"/>
    <property type="molecule type" value="Genomic_DNA"/>
</dbReference>
<gene>
    <name evidence="9" type="ORF">BCR43DRAFT_160249</name>
</gene>
<dbReference type="OrthoDB" id="8964853at2759"/>
<dbReference type="GO" id="GO:0046983">
    <property type="term" value="F:protein dimerization activity"/>
    <property type="evidence" value="ECO:0007669"/>
    <property type="project" value="InterPro"/>
</dbReference>
<feature type="compositionally biased region" description="Polar residues" evidence="7">
    <location>
        <begin position="131"/>
        <end position="141"/>
    </location>
</feature>
<dbReference type="InterPro" id="IPR011598">
    <property type="entry name" value="bHLH_dom"/>
</dbReference>
<accession>A0A1X2HNM6</accession>
<dbReference type="STRING" id="13706.A0A1X2HNM6"/>
<dbReference type="Gene3D" id="4.10.280.10">
    <property type="entry name" value="Helix-loop-helix DNA-binding domain"/>
    <property type="match status" value="1"/>
</dbReference>
<feature type="domain" description="BHLH" evidence="8">
    <location>
        <begin position="25"/>
        <end position="77"/>
    </location>
</feature>
<dbReference type="AlphaFoldDB" id="A0A1X2HNM6"/>
<proteinExistence type="predicted"/>
<keyword evidence="4" id="KW-0804">Transcription</keyword>
<keyword evidence="1" id="KW-0805">Transcription regulation</keyword>
<evidence type="ECO:0000256" key="6">
    <source>
        <dbReference type="SAM" id="Coils"/>
    </source>
</evidence>
<reference evidence="9 10" key="1">
    <citation type="submission" date="2016-07" db="EMBL/GenBank/DDBJ databases">
        <title>Pervasive Adenine N6-methylation of Active Genes in Fungi.</title>
        <authorList>
            <consortium name="DOE Joint Genome Institute"/>
            <person name="Mondo S.J."/>
            <person name="Dannebaum R.O."/>
            <person name="Kuo R.C."/>
            <person name="Labutti K."/>
            <person name="Haridas S."/>
            <person name="Kuo A."/>
            <person name="Salamov A."/>
            <person name="Ahrendt S.R."/>
            <person name="Lipzen A."/>
            <person name="Sullivan W."/>
            <person name="Andreopoulos W.B."/>
            <person name="Clum A."/>
            <person name="Lindquist E."/>
            <person name="Daum C."/>
            <person name="Ramamoorthy G.K."/>
            <person name="Gryganskyi A."/>
            <person name="Culley D."/>
            <person name="Magnuson J.K."/>
            <person name="James T.Y."/>
            <person name="O'Malley M.A."/>
            <person name="Stajich J.E."/>
            <person name="Spatafora J.W."/>
            <person name="Visel A."/>
            <person name="Grigoriev I.V."/>
        </authorList>
    </citation>
    <scope>NUCLEOTIDE SEQUENCE [LARGE SCALE GENOMIC DNA]</scope>
    <source>
        <strain evidence="9 10">NRRL 2496</strain>
    </source>
</reference>
<evidence type="ECO:0000256" key="4">
    <source>
        <dbReference type="ARBA" id="ARBA00023163"/>
    </source>
</evidence>
<keyword evidence="10" id="KW-1185">Reference proteome</keyword>
<evidence type="ECO:0000256" key="5">
    <source>
        <dbReference type="ARBA" id="ARBA00023242"/>
    </source>
</evidence>
<evidence type="ECO:0000256" key="7">
    <source>
        <dbReference type="SAM" id="MobiDB-lite"/>
    </source>
</evidence>
<feature type="region of interest" description="Disordered" evidence="7">
    <location>
        <begin position="126"/>
        <end position="184"/>
    </location>
</feature>
<dbReference type="GO" id="GO:0003677">
    <property type="term" value="F:DNA binding"/>
    <property type="evidence" value="ECO:0007669"/>
    <property type="project" value="UniProtKB-KW"/>
</dbReference>
<dbReference type="Proteomes" id="UP000242180">
    <property type="component" value="Unassembled WGS sequence"/>
</dbReference>
<feature type="coiled-coil region" evidence="6">
    <location>
        <begin position="81"/>
        <end position="108"/>
    </location>
</feature>
<evidence type="ECO:0000313" key="10">
    <source>
        <dbReference type="Proteomes" id="UP000242180"/>
    </source>
</evidence>
<evidence type="ECO:0000256" key="2">
    <source>
        <dbReference type="ARBA" id="ARBA00023125"/>
    </source>
</evidence>
<keyword evidence="6" id="KW-0175">Coiled coil</keyword>